<evidence type="ECO:0000313" key="15">
    <source>
        <dbReference type="EMBL" id="KFB36102.1"/>
    </source>
</evidence>
<dbReference type="EMBL" id="KE524705">
    <property type="protein sequence ID" value="KFB36102.1"/>
    <property type="molecule type" value="Genomic_DNA"/>
</dbReference>
<organism evidence="15">
    <name type="scientific">Anopheles sinensis</name>
    <name type="common">Mosquito</name>
    <dbReference type="NCBI Taxonomy" id="74873"/>
    <lineage>
        <taxon>Eukaryota</taxon>
        <taxon>Metazoa</taxon>
        <taxon>Ecdysozoa</taxon>
        <taxon>Arthropoda</taxon>
        <taxon>Hexapoda</taxon>
        <taxon>Insecta</taxon>
        <taxon>Pterygota</taxon>
        <taxon>Neoptera</taxon>
        <taxon>Endopterygota</taxon>
        <taxon>Diptera</taxon>
        <taxon>Nematocera</taxon>
        <taxon>Culicoidea</taxon>
        <taxon>Culicidae</taxon>
        <taxon>Anophelinae</taxon>
        <taxon>Anopheles</taxon>
    </lineage>
</organism>
<dbReference type="GO" id="GO:0020037">
    <property type="term" value="F:heme binding"/>
    <property type="evidence" value="ECO:0007669"/>
    <property type="project" value="InterPro"/>
</dbReference>
<dbReference type="Proteomes" id="UP000030765">
    <property type="component" value="Unassembled WGS sequence"/>
</dbReference>
<dbReference type="PRINTS" id="PR00385">
    <property type="entry name" value="P450"/>
</dbReference>
<dbReference type="VEuPathDB" id="VectorBase:ASIS013270"/>
<dbReference type="InterPro" id="IPR017972">
    <property type="entry name" value="Cyt_P450_CS"/>
</dbReference>
<evidence type="ECO:0000256" key="6">
    <source>
        <dbReference type="ARBA" id="ARBA00022723"/>
    </source>
</evidence>
<keyword evidence="7" id="KW-0256">Endoplasmic reticulum</keyword>
<evidence type="ECO:0000256" key="8">
    <source>
        <dbReference type="ARBA" id="ARBA00022848"/>
    </source>
</evidence>
<comment type="similarity">
    <text evidence="4 14">Belongs to the cytochrome P450 family.</text>
</comment>
<comment type="subcellular location">
    <subcellularLocation>
        <location evidence="3">Endoplasmic reticulum membrane</location>
        <topology evidence="3">Peripheral membrane protein</topology>
    </subcellularLocation>
    <subcellularLocation>
        <location evidence="2">Microsome membrane</location>
        <topology evidence="2">Peripheral membrane protein</topology>
    </subcellularLocation>
</comment>
<evidence type="ECO:0000313" key="16">
    <source>
        <dbReference type="EnsemblMetazoa" id="ASIC003137-PA"/>
    </source>
</evidence>
<dbReference type="EnsemblMetazoa" id="ASIC003137-RA">
    <property type="protein sequence ID" value="ASIC003137-PA"/>
    <property type="gene ID" value="ASIC003137"/>
</dbReference>
<reference evidence="16" key="2">
    <citation type="submission" date="2020-05" db="UniProtKB">
        <authorList>
            <consortium name="EnsemblMetazoa"/>
        </authorList>
    </citation>
    <scope>IDENTIFICATION</scope>
</reference>
<keyword evidence="10 13" id="KW-0408">Iron</keyword>
<dbReference type="PANTHER" id="PTHR24292:SF100">
    <property type="entry name" value="CYTOCHROME P450 6A16, ISOFORM B-RELATED"/>
    <property type="match status" value="1"/>
</dbReference>
<feature type="binding site" description="axial binding residue" evidence="13">
    <location>
        <position position="461"/>
    </location>
    <ligand>
        <name>heme</name>
        <dbReference type="ChEBI" id="CHEBI:30413"/>
    </ligand>
    <ligandPart>
        <name>Fe</name>
        <dbReference type="ChEBI" id="CHEBI:18248"/>
    </ligandPart>
</feature>
<evidence type="ECO:0000256" key="9">
    <source>
        <dbReference type="ARBA" id="ARBA00023002"/>
    </source>
</evidence>
<name>A0A084VDQ8_ANOSI</name>
<reference evidence="15 17" key="1">
    <citation type="journal article" date="2014" name="BMC Genomics">
        <title>Genome sequence of Anopheles sinensis provides insight into genetics basis of mosquito competence for malaria parasites.</title>
        <authorList>
            <person name="Zhou D."/>
            <person name="Zhang D."/>
            <person name="Ding G."/>
            <person name="Shi L."/>
            <person name="Hou Q."/>
            <person name="Ye Y."/>
            <person name="Xu Y."/>
            <person name="Zhou H."/>
            <person name="Xiong C."/>
            <person name="Li S."/>
            <person name="Yu J."/>
            <person name="Hong S."/>
            <person name="Yu X."/>
            <person name="Zou P."/>
            <person name="Chen C."/>
            <person name="Chang X."/>
            <person name="Wang W."/>
            <person name="Lv Y."/>
            <person name="Sun Y."/>
            <person name="Ma L."/>
            <person name="Shen B."/>
            <person name="Zhu C."/>
        </authorList>
    </citation>
    <scope>NUCLEOTIDE SEQUENCE [LARGE SCALE GENOMIC DNA]</scope>
</reference>
<evidence type="ECO:0000256" key="7">
    <source>
        <dbReference type="ARBA" id="ARBA00022824"/>
    </source>
</evidence>
<keyword evidence="5 13" id="KW-0349">Heme</keyword>
<keyword evidence="17" id="KW-1185">Reference proteome</keyword>
<dbReference type="InterPro" id="IPR002401">
    <property type="entry name" value="Cyt_P450_E_grp-I"/>
</dbReference>
<dbReference type="InterPro" id="IPR001128">
    <property type="entry name" value="Cyt_P450"/>
</dbReference>
<dbReference type="CDD" id="cd11056">
    <property type="entry name" value="CYP6-like"/>
    <property type="match status" value="1"/>
</dbReference>
<evidence type="ECO:0000256" key="14">
    <source>
        <dbReference type="RuleBase" id="RU000461"/>
    </source>
</evidence>
<dbReference type="GO" id="GO:0004497">
    <property type="term" value="F:monooxygenase activity"/>
    <property type="evidence" value="ECO:0007669"/>
    <property type="project" value="UniProtKB-KW"/>
</dbReference>
<keyword evidence="11 14" id="KW-0503">Monooxygenase</keyword>
<dbReference type="GO" id="GO:0016705">
    <property type="term" value="F:oxidoreductase activity, acting on paired donors, with incorporation or reduction of molecular oxygen"/>
    <property type="evidence" value="ECO:0007669"/>
    <property type="project" value="InterPro"/>
</dbReference>
<evidence type="ECO:0000313" key="17">
    <source>
        <dbReference type="Proteomes" id="UP000030765"/>
    </source>
</evidence>
<keyword evidence="8" id="KW-0492">Microsome</keyword>
<protein>
    <recommendedName>
        <fullName evidence="18">Cytochrome P450</fullName>
    </recommendedName>
</protein>
<dbReference type="PRINTS" id="PR00463">
    <property type="entry name" value="EP450I"/>
</dbReference>
<dbReference type="Gene3D" id="1.10.630.10">
    <property type="entry name" value="Cytochrome P450"/>
    <property type="match status" value="1"/>
</dbReference>
<evidence type="ECO:0000256" key="1">
    <source>
        <dbReference type="ARBA" id="ARBA00001971"/>
    </source>
</evidence>
<evidence type="ECO:0000256" key="11">
    <source>
        <dbReference type="ARBA" id="ARBA00023033"/>
    </source>
</evidence>
<dbReference type="GO" id="GO:0005789">
    <property type="term" value="C:endoplasmic reticulum membrane"/>
    <property type="evidence" value="ECO:0007669"/>
    <property type="project" value="UniProtKB-SubCell"/>
</dbReference>
<dbReference type="OrthoDB" id="7723819at2759"/>
<gene>
    <name evidence="15" type="ORF">ZHAS_00003137</name>
</gene>
<evidence type="ECO:0000256" key="12">
    <source>
        <dbReference type="ARBA" id="ARBA00023136"/>
    </source>
</evidence>
<dbReference type="OMA" id="EAFFMNL"/>
<evidence type="ECO:0008006" key="18">
    <source>
        <dbReference type="Google" id="ProtNLM"/>
    </source>
</evidence>
<dbReference type="Pfam" id="PF00067">
    <property type="entry name" value="p450"/>
    <property type="match status" value="1"/>
</dbReference>
<dbReference type="VEuPathDB" id="VectorBase:ASIC003137"/>
<sequence>MALLSVVLLGLVLVLSLGYLFLRDKHRFWLKRNFPCKPNPNLLVGHMEGNGSTRHAAYVTQEVYHYAKGRGERFIGISYFFMPLVIVCDLELVKTILVQDFSVFHDRGMYSNVRADPLSGHLFNLEGHEWRTLRQKLTPTFTSGRMKLMFSLMLSVAEELRNVITDGCRNTATGLYQQEMKDILARFTTDVIGTCAFGIECNTLRDSESDFLKYGNRIFQHKLSAMVKIMFAMLFRGWAKKLGVKATEDDVEAFFMNLVRETVEYREKHNVQRNDFLNLLIQIKNKGSVQPEHGEGDELGKGEIGMTQDELAAQVFIFFVAGFETSSTVMNFCLYELAMNPDIQERLRDEINIALEKAGGTVSYDVAMSIPYLDQVINETLRKYPPLESTNRMAVQDYTIPGTTHVIPRNVLVQIPIYAIHHDPEYYPDPDRFDPERFSAVESKNRPPYVFLPFGDGPRQCIGMRFGLMQVKVGLLTLLQHFFFRPSEKTPQRIVFDPKTFILSPVGGNHLQIGLVGADRNIQQE</sequence>
<dbReference type="InterPro" id="IPR050476">
    <property type="entry name" value="Insect_CytP450_Detox"/>
</dbReference>
<dbReference type="SUPFAM" id="SSF48264">
    <property type="entry name" value="Cytochrome P450"/>
    <property type="match status" value="1"/>
</dbReference>
<keyword evidence="12" id="KW-0472">Membrane</keyword>
<keyword evidence="9 14" id="KW-0560">Oxidoreductase</keyword>
<accession>A0A084VDQ8</accession>
<evidence type="ECO:0000256" key="2">
    <source>
        <dbReference type="ARBA" id="ARBA00004174"/>
    </source>
</evidence>
<evidence type="ECO:0000256" key="4">
    <source>
        <dbReference type="ARBA" id="ARBA00010617"/>
    </source>
</evidence>
<dbReference type="InterPro" id="IPR036396">
    <property type="entry name" value="Cyt_P450_sf"/>
</dbReference>
<dbReference type="AlphaFoldDB" id="A0A084VDQ8"/>
<evidence type="ECO:0000256" key="10">
    <source>
        <dbReference type="ARBA" id="ARBA00023004"/>
    </source>
</evidence>
<keyword evidence="6 13" id="KW-0479">Metal-binding</keyword>
<dbReference type="PROSITE" id="PS00086">
    <property type="entry name" value="CYTOCHROME_P450"/>
    <property type="match status" value="1"/>
</dbReference>
<comment type="cofactor">
    <cofactor evidence="1 13">
        <name>heme</name>
        <dbReference type="ChEBI" id="CHEBI:30413"/>
    </cofactor>
</comment>
<dbReference type="PANTHER" id="PTHR24292">
    <property type="entry name" value="CYTOCHROME P450"/>
    <property type="match status" value="1"/>
</dbReference>
<evidence type="ECO:0000256" key="5">
    <source>
        <dbReference type="ARBA" id="ARBA00022617"/>
    </source>
</evidence>
<dbReference type="GO" id="GO:0005506">
    <property type="term" value="F:iron ion binding"/>
    <property type="evidence" value="ECO:0007669"/>
    <property type="project" value="InterPro"/>
</dbReference>
<dbReference type="FunFam" id="1.10.630.10:FF:000042">
    <property type="entry name" value="Cytochrome P450"/>
    <property type="match status" value="1"/>
</dbReference>
<dbReference type="STRING" id="74873.A0A084VDQ8"/>
<dbReference type="EMBL" id="ATLV01011656">
    <property type="status" value="NOT_ANNOTATED_CDS"/>
    <property type="molecule type" value="Genomic_DNA"/>
</dbReference>
<evidence type="ECO:0000256" key="3">
    <source>
        <dbReference type="ARBA" id="ARBA00004406"/>
    </source>
</evidence>
<proteinExistence type="inferred from homology"/>
<evidence type="ECO:0000256" key="13">
    <source>
        <dbReference type="PIRSR" id="PIRSR602401-1"/>
    </source>
</evidence>